<sequence>MGQEIYKNSALRFLMKLKTFKNLFIYLLLFSPLTLGIISCTSKNSDSTFKEEINSDIIPTIAAVAALGQLSPSGEVRQLAAPITQFGSSPRVVQILVNEGDFVKKGDILAIFENREKLISDLERNENLINNINDEITLKKDQIQRYESALSKDAYSFVQFSQRKDELLKLQKQKINLMGDQKNIKIDLFNSKLRSPIDGFILGINTRVGERPKNEGILEIGSSQKMEALIEVYESDIDRVFISQNVELISENGGFQKSLKGKVIRISPQVKQRKVLSTDPTGDADSRIIEVLVKLDQDSIDIVQNYAGMKVIAKFIP</sequence>
<dbReference type="Gene3D" id="2.40.50.100">
    <property type="match status" value="1"/>
</dbReference>
<keyword evidence="1" id="KW-0175">Coiled coil</keyword>
<feature type="coiled-coil region" evidence="1">
    <location>
        <begin position="115"/>
        <end position="149"/>
    </location>
</feature>
<evidence type="ECO:0000313" key="2">
    <source>
        <dbReference type="EMBL" id="KGG07202.1"/>
    </source>
</evidence>
<protein>
    <submittedName>
        <fullName evidence="2">Putative ABC transporter component</fullName>
    </submittedName>
</protein>
<dbReference type="AlphaFoldDB" id="A0A0A2B233"/>
<name>A0A0A2B233_PROMR</name>
<organism evidence="2 3">
    <name type="scientific">Prochlorococcus marinus str. MIT 9401</name>
    <dbReference type="NCBI Taxonomy" id="167551"/>
    <lineage>
        <taxon>Bacteria</taxon>
        <taxon>Bacillati</taxon>
        <taxon>Cyanobacteriota</taxon>
        <taxon>Cyanophyceae</taxon>
        <taxon>Synechococcales</taxon>
        <taxon>Prochlorococcaceae</taxon>
        <taxon>Prochlorococcus</taxon>
    </lineage>
</organism>
<accession>A0A0A2B233</accession>
<comment type="caution">
    <text evidence="2">The sequence shown here is derived from an EMBL/GenBank/DDBJ whole genome shotgun (WGS) entry which is preliminary data.</text>
</comment>
<proteinExistence type="predicted"/>
<dbReference type="InterPro" id="IPR014315">
    <property type="entry name" value="ABC_heterocyst_DevB"/>
</dbReference>
<dbReference type="Proteomes" id="UP000030481">
    <property type="component" value="Unassembled WGS sequence"/>
</dbReference>
<dbReference type="NCBIfam" id="TIGR02971">
    <property type="entry name" value="heterocyst_DevB"/>
    <property type="match status" value="1"/>
</dbReference>
<evidence type="ECO:0000256" key="1">
    <source>
        <dbReference type="SAM" id="Coils"/>
    </source>
</evidence>
<dbReference type="GO" id="GO:0015562">
    <property type="term" value="F:efflux transmembrane transporter activity"/>
    <property type="evidence" value="ECO:0007669"/>
    <property type="project" value="TreeGrafter"/>
</dbReference>
<dbReference type="Gene3D" id="2.40.30.170">
    <property type="match status" value="1"/>
</dbReference>
<dbReference type="PANTHER" id="PTHR30469">
    <property type="entry name" value="MULTIDRUG RESISTANCE PROTEIN MDTA"/>
    <property type="match status" value="1"/>
</dbReference>
<dbReference type="SUPFAM" id="SSF111369">
    <property type="entry name" value="HlyD-like secretion proteins"/>
    <property type="match status" value="1"/>
</dbReference>
<dbReference type="PANTHER" id="PTHR30469:SF15">
    <property type="entry name" value="HLYD FAMILY OF SECRETION PROTEINS"/>
    <property type="match status" value="1"/>
</dbReference>
<evidence type="ECO:0000313" key="3">
    <source>
        <dbReference type="Proteomes" id="UP000030481"/>
    </source>
</evidence>
<dbReference type="GO" id="GO:1990281">
    <property type="term" value="C:efflux pump complex"/>
    <property type="evidence" value="ECO:0007669"/>
    <property type="project" value="TreeGrafter"/>
</dbReference>
<gene>
    <name evidence="2" type="ORF">EV01_1537</name>
</gene>
<dbReference type="EMBL" id="JNAR01000016">
    <property type="protein sequence ID" value="KGG07202.1"/>
    <property type="molecule type" value="Genomic_DNA"/>
</dbReference>
<reference evidence="3" key="1">
    <citation type="journal article" date="2014" name="Sci. Data">
        <title>Genomes of diverse isolates of the marine cyanobacterium Prochlorococcus.</title>
        <authorList>
            <person name="Biller S."/>
            <person name="Berube P."/>
            <person name="Thompson J."/>
            <person name="Kelly L."/>
            <person name="Roggensack S."/>
            <person name="Awad L."/>
            <person name="Roache-Johnson K."/>
            <person name="Ding H."/>
            <person name="Giovannoni S.J."/>
            <person name="Moore L.R."/>
            <person name="Chisholm S.W."/>
        </authorList>
    </citation>
    <scope>NUCLEOTIDE SEQUENCE [LARGE SCALE GENOMIC DNA]</scope>
</reference>